<proteinExistence type="predicted"/>
<dbReference type="OrthoDB" id="3255297at2"/>
<evidence type="ECO:0000313" key="4">
    <source>
        <dbReference type="Proteomes" id="UP000065220"/>
    </source>
</evidence>
<dbReference type="KEGG" id="ard:AXF14_03805"/>
<gene>
    <name evidence="3" type="ORF">AXF14_03805</name>
</gene>
<dbReference type="Proteomes" id="UP000065220">
    <property type="component" value="Chromosome"/>
</dbReference>
<dbReference type="RefSeq" id="WP_067940971.1">
    <property type="nucleotide sequence ID" value="NZ_CAUSVG010000013.1"/>
</dbReference>
<feature type="transmembrane region" description="Helical" evidence="2">
    <location>
        <begin position="69"/>
        <end position="87"/>
    </location>
</feature>
<protein>
    <recommendedName>
        <fullName evidence="5">DUF4244 domain-containing protein</fullName>
    </recommendedName>
</protein>
<dbReference type="STRING" id="111015.AXF14_03805"/>
<dbReference type="Pfam" id="PF14029">
    <property type="entry name" value="DUF4244"/>
    <property type="match status" value="1"/>
</dbReference>
<evidence type="ECO:0000256" key="1">
    <source>
        <dbReference type="SAM" id="MobiDB-lite"/>
    </source>
</evidence>
<dbReference type="InterPro" id="IPR025338">
    <property type="entry name" value="DUF4244"/>
</dbReference>
<organism evidence="3 4">
    <name type="scientific">Actinomyces radicidentis</name>
    <dbReference type="NCBI Taxonomy" id="111015"/>
    <lineage>
        <taxon>Bacteria</taxon>
        <taxon>Bacillati</taxon>
        <taxon>Actinomycetota</taxon>
        <taxon>Actinomycetes</taxon>
        <taxon>Actinomycetales</taxon>
        <taxon>Actinomycetaceae</taxon>
        <taxon>Actinomyces</taxon>
    </lineage>
</organism>
<keyword evidence="2" id="KW-0472">Membrane</keyword>
<evidence type="ECO:0008006" key="5">
    <source>
        <dbReference type="Google" id="ProtNLM"/>
    </source>
</evidence>
<keyword evidence="2" id="KW-1133">Transmembrane helix</keyword>
<accession>A0A0X8JDH3</accession>
<reference evidence="4" key="1">
    <citation type="submission" date="2016-02" db="EMBL/GenBank/DDBJ databases">
        <authorList>
            <person name="Holder M.E."/>
            <person name="Ajami N.J."/>
            <person name="Petrosino J.F."/>
        </authorList>
    </citation>
    <scope>NUCLEOTIDE SEQUENCE [LARGE SCALE GENOMIC DNA]</scope>
    <source>
        <strain evidence="4">CCUG 36733</strain>
    </source>
</reference>
<sequence>MSPALSASRRTLDAARTSWLLAHPGAGGELARHLGAGTGPDGGSLRSGPAAPDGTADPGGEAGMATAEYAIGTLAAAAFAGLLLAIMRSGSLTGMLQQVIESALSVG</sequence>
<name>A0A0X8JDH3_ACTRD</name>
<dbReference type="EMBL" id="CP014228">
    <property type="protein sequence ID" value="AMD86880.1"/>
    <property type="molecule type" value="Genomic_DNA"/>
</dbReference>
<dbReference type="AlphaFoldDB" id="A0A0X8JDH3"/>
<evidence type="ECO:0000256" key="2">
    <source>
        <dbReference type="SAM" id="Phobius"/>
    </source>
</evidence>
<keyword evidence="4" id="KW-1185">Reference proteome</keyword>
<feature type="region of interest" description="Disordered" evidence="1">
    <location>
        <begin position="31"/>
        <end position="62"/>
    </location>
</feature>
<evidence type="ECO:0000313" key="3">
    <source>
        <dbReference type="EMBL" id="AMD86880.1"/>
    </source>
</evidence>
<keyword evidence="2" id="KW-0812">Transmembrane</keyword>